<organism evidence="1 2">
    <name type="scientific">Bauhinia variegata</name>
    <name type="common">Purple orchid tree</name>
    <name type="synonym">Phanera variegata</name>
    <dbReference type="NCBI Taxonomy" id="167791"/>
    <lineage>
        <taxon>Eukaryota</taxon>
        <taxon>Viridiplantae</taxon>
        <taxon>Streptophyta</taxon>
        <taxon>Embryophyta</taxon>
        <taxon>Tracheophyta</taxon>
        <taxon>Spermatophyta</taxon>
        <taxon>Magnoliopsida</taxon>
        <taxon>eudicotyledons</taxon>
        <taxon>Gunneridae</taxon>
        <taxon>Pentapetalae</taxon>
        <taxon>rosids</taxon>
        <taxon>fabids</taxon>
        <taxon>Fabales</taxon>
        <taxon>Fabaceae</taxon>
        <taxon>Cercidoideae</taxon>
        <taxon>Cercideae</taxon>
        <taxon>Bauhiniinae</taxon>
        <taxon>Bauhinia</taxon>
    </lineage>
</organism>
<protein>
    <submittedName>
        <fullName evidence="1">Uncharacterized protein</fullName>
    </submittedName>
</protein>
<dbReference type="Proteomes" id="UP000828941">
    <property type="component" value="Chromosome 4"/>
</dbReference>
<proteinExistence type="predicted"/>
<dbReference type="EMBL" id="CM039429">
    <property type="protein sequence ID" value="KAI4348080.1"/>
    <property type="molecule type" value="Genomic_DNA"/>
</dbReference>
<accession>A0ACB9PNJ0</accession>
<reference evidence="1 2" key="1">
    <citation type="journal article" date="2022" name="DNA Res.">
        <title>Chromosomal-level genome assembly of the orchid tree Bauhinia variegata (Leguminosae; Cercidoideae) supports the allotetraploid origin hypothesis of Bauhinia.</title>
        <authorList>
            <person name="Zhong Y."/>
            <person name="Chen Y."/>
            <person name="Zheng D."/>
            <person name="Pang J."/>
            <person name="Liu Y."/>
            <person name="Luo S."/>
            <person name="Meng S."/>
            <person name="Qian L."/>
            <person name="Wei D."/>
            <person name="Dai S."/>
            <person name="Zhou R."/>
        </authorList>
    </citation>
    <scope>NUCLEOTIDE SEQUENCE [LARGE SCALE GENOMIC DNA]</scope>
    <source>
        <strain evidence="1">BV-YZ2020</strain>
    </source>
</reference>
<sequence length="656" mass="72063">MLGDSAVLGEVASSGDAAAAAVAATSAPAATTTTISVHEGAESVVAAGSAAGVGSNSGDEDRARGEEGDRSFGGHRWPRQETLALLKIRSDMDVAFRDASVKGPLWEEVSRKLAKLGYHRSAKKCKEKFENVYKYHKRTKEGRSGKSDGKTYRFFDQLEALENHPSIQSTTTSSKAETALPASPVSVVAATVPTTVLLPMAPVANTTPAHVTVPSTTNTLPAAMAMPMAQGIITQPLMNPAIPSFPPPSFQPSTANPTIPSPFPSIPADLLSNSSSSSTSSDETLEGRRKRKRKWKDFFERLMKEVIEKQEELQKRFLEAIEKREHERMVREEAWRMQELARINREREILAQERSMAAAKDAAVMAFLQKIAEQQNLGQALNTINIPQLQPQAVAPPAASPLPVQQVAVQQYSQPHPQAGPPMGLTAAAQALQQQQVTTMEITKTDNGDNFVGASSSRWPKVEVEALIKLRTEMDSKYQENGPKGPLWEDISAAMRKLGYNRNAKRCKEKWENINKYFKKVKESNKKRPEDSKTCPYFHQLDALYRKKNKLDNNNPASSAVMQPPEDVTMNMNMMTPLMVRPEQQWPPQQNTRPGTGPDITMEEAQNDPMNRHNEDEDEDDEDKDGDEDDEEDEGGGNYEIVASKPASVGAGASAE</sequence>
<evidence type="ECO:0000313" key="2">
    <source>
        <dbReference type="Proteomes" id="UP000828941"/>
    </source>
</evidence>
<evidence type="ECO:0000313" key="1">
    <source>
        <dbReference type="EMBL" id="KAI4348080.1"/>
    </source>
</evidence>
<gene>
    <name evidence="1" type="ORF">L6164_008841</name>
</gene>
<keyword evidence="2" id="KW-1185">Reference proteome</keyword>
<name>A0ACB9PNJ0_BAUVA</name>
<comment type="caution">
    <text evidence="1">The sequence shown here is derived from an EMBL/GenBank/DDBJ whole genome shotgun (WGS) entry which is preliminary data.</text>
</comment>